<dbReference type="AlphaFoldDB" id="A0A3L6TIQ6"/>
<dbReference type="OrthoDB" id="630188at2759"/>
<reference evidence="6" key="1">
    <citation type="journal article" date="2019" name="Nat. Commun.">
        <title>The genome of broomcorn millet.</title>
        <authorList>
            <person name="Zou C."/>
            <person name="Miki D."/>
            <person name="Li D."/>
            <person name="Tang Q."/>
            <person name="Xiao L."/>
            <person name="Rajput S."/>
            <person name="Deng P."/>
            <person name="Jia W."/>
            <person name="Huang R."/>
            <person name="Zhang M."/>
            <person name="Sun Y."/>
            <person name="Hu J."/>
            <person name="Fu X."/>
            <person name="Schnable P.S."/>
            <person name="Li F."/>
            <person name="Zhang H."/>
            <person name="Feng B."/>
            <person name="Zhu X."/>
            <person name="Liu R."/>
            <person name="Schnable J.C."/>
            <person name="Zhu J.-K."/>
            <person name="Zhang H."/>
        </authorList>
    </citation>
    <scope>NUCLEOTIDE SEQUENCE [LARGE SCALE GENOMIC DNA]</scope>
</reference>
<evidence type="ECO:0000313" key="6">
    <source>
        <dbReference type="Proteomes" id="UP000275267"/>
    </source>
</evidence>
<feature type="region of interest" description="Disordered" evidence="2">
    <location>
        <begin position="537"/>
        <end position="556"/>
    </location>
</feature>
<dbReference type="Pfam" id="PF13839">
    <property type="entry name" value="PC-Esterase"/>
    <property type="match status" value="1"/>
</dbReference>
<comment type="similarity">
    <text evidence="1">Belongs to the PC-esterase family. TBL subfamily.</text>
</comment>
<feature type="domain" description="Trichome birefringence-like C-terminal" evidence="4">
    <location>
        <begin position="438"/>
        <end position="631"/>
    </location>
</feature>
<dbReference type="GO" id="GO:0016413">
    <property type="term" value="F:O-acetyltransferase activity"/>
    <property type="evidence" value="ECO:0007669"/>
    <property type="project" value="InterPro"/>
</dbReference>
<accession>A0A3L6TIQ6</accession>
<feature type="transmembrane region" description="Helical" evidence="3">
    <location>
        <begin position="23"/>
        <end position="41"/>
    </location>
</feature>
<dbReference type="GO" id="GO:0005794">
    <property type="term" value="C:Golgi apparatus"/>
    <property type="evidence" value="ECO:0007669"/>
    <property type="project" value="TreeGrafter"/>
</dbReference>
<comment type="caution">
    <text evidence="5">The sequence shown here is derived from an EMBL/GenBank/DDBJ whole genome shotgun (WGS) entry which is preliminary data.</text>
</comment>
<keyword evidence="3" id="KW-0472">Membrane</keyword>
<evidence type="ECO:0000256" key="1">
    <source>
        <dbReference type="ARBA" id="ARBA00007727"/>
    </source>
</evidence>
<evidence type="ECO:0000259" key="4">
    <source>
        <dbReference type="Pfam" id="PF13839"/>
    </source>
</evidence>
<gene>
    <name evidence="5" type="ORF">C2845_PM01G12530</name>
</gene>
<keyword evidence="3" id="KW-0812">Transmembrane</keyword>
<dbReference type="InterPro" id="IPR029962">
    <property type="entry name" value="TBL"/>
</dbReference>
<feature type="region of interest" description="Disordered" evidence="2">
    <location>
        <begin position="371"/>
        <end position="404"/>
    </location>
</feature>
<dbReference type="InterPro" id="IPR026057">
    <property type="entry name" value="TBL_C"/>
</dbReference>
<name>A0A3L6TIQ6_PANMI</name>
<protein>
    <submittedName>
        <fullName evidence="5">Protein trichome birefringence-like 6</fullName>
    </submittedName>
</protein>
<dbReference type="Proteomes" id="UP000275267">
    <property type="component" value="Unassembled WGS sequence"/>
</dbReference>
<keyword evidence="6" id="KW-1185">Reference proteome</keyword>
<sequence length="644" mass="69068">MERQRSPASCSSSYHCYLLSPKSLLLVSLASLSLLSFLLALRHGRPLHLPLAFAAAPAPVLVAGGGYWGDPAAAEVEEAVVGLGRGDSVAEGASPAVSGGLSVRGVGSARGRKKLLLEEELVELLRMDYNCSVEYHTTHFLVHETKARIGQKRTMTLRIDTIDQGSSRWKGADRQQLLPAPRPRTVAPPSNGEAEELLLLLLVIFLLVPPRESQEPLPPLLRLLVAPLLVLLRALRPPPRPPASPPVRFAPVGANASAVAIAWAPAPGGSVVGAAVAEVDEAVRGRRSRDWVAEGARRAVAGDLSPAPAVGSAIEVKGAVAGGGNGGAPANGEVLEGREIAEAGIYSIDALDLAVEAKEEVVHVGGDVEKLEKDSVSEKPNSAEGKNLSKKDVGSATETPLDVGNASASLEVTATAEKIEGTEPVRAINFSMEASGKTRIGQKRTKTLRIDTIDRSSSRWKGADVLVFNTAHWWSHHKTKSGVNYYQEGDHVHPHLDSSTAFRRALTTWASWVDRYINPQQTQVFFRSSSPSHFSGGEWNSGGHCRESTQPLNDTRARPVPERNLILEQVTKQMKTPVTILNVTNLSGIRIDGHPSVNGRRKAVDLTASSVQDCSHWCLPGVPDAWNELLFYHLVSSQEKDVTS</sequence>
<dbReference type="EMBL" id="PQIB02000001">
    <property type="protein sequence ID" value="RLN40192.1"/>
    <property type="molecule type" value="Genomic_DNA"/>
</dbReference>
<keyword evidence="3" id="KW-1133">Transmembrane helix</keyword>
<evidence type="ECO:0000256" key="3">
    <source>
        <dbReference type="SAM" id="Phobius"/>
    </source>
</evidence>
<dbReference type="STRING" id="4540.A0A3L6TIQ6"/>
<dbReference type="PANTHER" id="PTHR32285:SF19">
    <property type="entry name" value="PROTEIN TRICHOME BIREFRINGENCE-LIKE 6"/>
    <property type="match status" value="1"/>
</dbReference>
<evidence type="ECO:0000256" key="2">
    <source>
        <dbReference type="SAM" id="MobiDB-lite"/>
    </source>
</evidence>
<evidence type="ECO:0000313" key="5">
    <source>
        <dbReference type="EMBL" id="RLN40192.1"/>
    </source>
</evidence>
<organism evidence="5 6">
    <name type="scientific">Panicum miliaceum</name>
    <name type="common">Proso millet</name>
    <name type="synonym">Broomcorn millet</name>
    <dbReference type="NCBI Taxonomy" id="4540"/>
    <lineage>
        <taxon>Eukaryota</taxon>
        <taxon>Viridiplantae</taxon>
        <taxon>Streptophyta</taxon>
        <taxon>Embryophyta</taxon>
        <taxon>Tracheophyta</taxon>
        <taxon>Spermatophyta</taxon>
        <taxon>Magnoliopsida</taxon>
        <taxon>Liliopsida</taxon>
        <taxon>Poales</taxon>
        <taxon>Poaceae</taxon>
        <taxon>PACMAD clade</taxon>
        <taxon>Panicoideae</taxon>
        <taxon>Panicodae</taxon>
        <taxon>Paniceae</taxon>
        <taxon>Panicinae</taxon>
        <taxon>Panicum</taxon>
        <taxon>Panicum sect. Panicum</taxon>
    </lineage>
</organism>
<proteinExistence type="inferred from homology"/>
<dbReference type="PANTHER" id="PTHR32285">
    <property type="entry name" value="PROTEIN TRICHOME BIREFRINGENCE-LIKE 9-RELATED"/>
    <property type="match status" value="1"/>
</dbReference>
<feature type="region of interest" description="Disordered" evidence="2">
    <location>
        <begin position="166"/>
        <end position="189"/>
    </location>
</feature>